<sequence length="391" mass="43293">MVRTMATRRISHFLARSDLLSNANPFQNSSFSTVFPVGWRNWCSRRSFHGTRAMAFGDYYDVLGVSSDSNALEIKKAYRLLAKKLHPDLNTNDDDTQRKFQELQRAYEVLKDEEKRSIYDQVGHDAFERDESGDTNDFKDRKEGGEDVKVFLDLSFMEAIQGCKKTVTFQADVLCKTCNGTGVPPGTIPQTCKSCRGSGVTSVQEDQIRVQYICSRCGGSGKIVKSFCNACKGEQIVKGTKSVKVDVMPGVDNDETLRIYGSGGADPDRDHPGDLFVTIKVRNDPIFRRECNDIHVDAAISVTQAKLGASIRVPTLTGDVTVKVRPGTQAGQKVVLKGKGIRSRKSPVFGNQYVHFDVSIPTNLTEGQQTLDEDFEKEEHGERGDRAVASG</sequence>
<comment type="caution">
    <text evidence="9">The sequence shown here is derived from an EMBL/GenBank/DDBJ whole genome shotgun (WGS) entry which is preliminary data.</text>
</comment>
<dbReference type="InterPro" id="IPR012724">
    <property type="entry name" value="DnaJ"/>
</dbReference>
<dbReference type="InterPro" id="IPR001623">
    <property type="entry name" value="DnaJ_domain"/>
</dbReference>
<keyword evidence="10" id="KW-1185">Reference proteome</keyword>
<dbReference type="EMBL" id="JANAVB010025196">
    <property type="protein sequence ID" value="KAJ6820869.1"/>
    <property type="molecule type" value="Genomic_DNA"/>
</dbReference>
<dbReference type="AlphaFoldDB" id="A0AAX6FWN7"/>
<reference evidence="9" key="1">
    <citation type="journal article" date="2023" name="GigaByte">
        <title>Genome assembly of the bearded iris, Iris pallida Lam.</title>
        <authorList>
            <person name="Bruccoleri R.E."/>
            <person name="Oakeley E.J."/>
            <person name="Faust A.M.E."/>
            <person name="Altorfer M."/>
            <person name="Dessus-Babus S."/>
            <person name="Burckhardt D."/>
            <person name="Oertli M."/>
            <person name="Naumann U."/>
            <person name="Petersen F."/>
            <person name="Wong J."/>
        </authorList>
    </citation>
    <scope>NUCLEOTIDE SEQUENCE</scope>
    <source>
        <strain evidence="9">GSM-AAB239-AS_SAM_17_03QT</strain>
    </source>
</reference>
<name>A0AAX6FWN7_IRIPA</name>
<dbReference type="CDD" id="cd10719">
    <property type="entry name" value="DnaJ_zf"/>
    <property type="match status" value="1"/>
</dbReference>
<dbReference type="FunFam" id="2.60.260.20:FF:000005">
    <property type="entry name" value="Chaperone protein dnaJ 1, mitochondrial"/>
    <property type="match status" value="1"/>
</dbReference>
<dbReference type="Proteomes" id="UP001140949">
    <property type="component" value="Unassembled WGS sequence"/>
</dbReference>
<organism evidence="9 10">
    <name type="scientific">Iris pallida</name>
    <name type="common">Sweet iris</name>
    <dbReference type="NCBI Taxonomy" id="29817"/>
    <lineage>
        <taxon>Eukaryota</taxon>
        <taxon>Viridiplantae</taxon>
        <taxon>Streptophyta</taxon>
        <taxon>Embryophyta</taxon>
        <taxon>Tracheophyta</taxon>
        <taxon>Spermatophyta</taxon>
        <taxon>Magnoliopsida</taxon>
        <taxon>Liliopsida</taxon>
        <taxon>Asparagales</taxon>
        <taxon>Iridaceae</taxon>
        <taxon>Iridoideae</taxon>
        <taxon>Irideae</taxon>
        <taxon>Iris</taxon>
    </lineage>
</organism>
<evidence type="ECO:0000256" key="2">
    <source>
        <dbReference type="ARBA" id="ARBA00022737"/>
    </source>
</evidence>
<dbReference type="Pfam" id="PF00226">
    <property type="entry name" value="DnaJ"/>
    <property type="match status" value="1"/>
</dbReference>
<keyword evidence="5" id="KW-0143">Chaperone</keyword>
<dbReference type="HAMAP" id="MF_01152">
    <property type="entry name" value="DnaJ"/>
    <property type="match status" value="1"/>
</dbReference>
<dbReference type="PANTHER" id="PTHR43096:SF52">
    <property type="entry name" value="DNAJ HOMOLOG 1, MITOCHONDRIAL-RELATED"/>
    <property type="match status" value="1"/>
</dbReference>
<dbReference type="GO" id="GO:0051082">
    <property type="term" value="F:unfolded protein binding"/>
    <property type="evidence" value="ECO:0007669"/>
    <property type="project" value="InterPro"/>
</dbReference>
<feature type="zinc finger region" description="CR-type" evidence="6">
    <location>
        <begin position="162"/>
        <end position="240"/>
    </location>
</feature>
<dbReference type="InterPro" id="IPR018253">
    <property type="entry name" value="DnaJ_domain_CS"/>
</dbReference>
<evidence type="ECO:0000259" key="8">
    <source>
        <dbReference type="PROSITE" id="PS51188"/>
    </source>
</evidence>
<dbReference type="GO" id="GO:0008270">
    <property type="term" value="F:zinc ion binding"/>
    <property type="evidence" value="ECO:0007669"/>
    <property type="project" value="UniProtKB-KW"/>
</dbReference>
<dbReference type="SUPFAM" id="SSF57938">
    <property type="entry name" value="DnaJ/Hsp40 cysteine-rich domain"/>
    <property type="match status" value="1"/>
</dbReference>
<proteinExistence type="inferred from homology"/>
<feature type="domain" description="CR-type" evidence="8">
    <location>
        <begin position="162"/>
        <end position="240"/>
    </location>
</feature>
<protein>
    <submittedName>
        <fullName evidence="9">Chaperone protein DnaJ</fullName>
    </submittedName>
</protein>
<dbReference type="Gene3D" id="1.10.287.110">
    <property type="entry name" value="DnaJ domain"/>
    <property type="match status" value="1"/>
</dbReference>
<dbReference type="FunFam" id="2.10.230.10:FF:000002">
    <property type="entry name" value="Molecular chaperone DnaJ"/>
    <property type="match status" value="1"/>
</dbReference>
<feature type="domain" description="J" evidence="7">
    <location>
        <begin position="58"/>
        <end position="123"/>
    </location>
</feature>
<dbReference type="Gene3D" id="2.10.230.10">
    <property type="entry name" value="Heat shock protein DnaJ, cysteine-rich domain"/>
    <property type="match status" value="1"/>
</dbReference>
<gene>
    <name evidence="9" type="ORF">M6B38_394075</name>
</gene>
<evidence type="ECO:0000256" key="5">
    <source>
        <dbReference type="ARBA" id="ARBA00023186"/>
    </source>
</evidence>
<reference evidence="9" key="2">
    <citation type="submission" date="2023-04" db="EMBL/GenBank/DDBJ databases">
        <authorList>
            <person name="Bruccoleri R.E."/>
            <person name="Oakeley E.J."/>
            <person name="Faust A.-M."/>
            <person name="Dessus-Babus S."/>
            <person name="Altorfer M."/>
            <person name="Burckhardt D."/>
            <person name="Oertli M."/>
            <person name="Naumann U."/>
            <person name="Petersen F."/>
            <person name="Wong J."/>
        </authorList>
    </citation>
    <scope>NUCLEOTIDE SEQUENCE</scope>
    <source>
        <strain evidence="9">GSM-AAB239-AS_SAM_17_03QT</strain>
        <tissue evidence="9">Leaf</tissue>
    </source>
</reference>
<dbReference type="GO" id="GO:0009408">
    <property type="term" value="P:response to heat"/>
    <property type="evidence" value="ECO:0007669"/>
    <property type="project" value="InterPro"/>
</dbReference>
<dbReference type="InterPro" id="IPR036410">
    <property type="entry name" value="HSP_DnaJ_Cys-rich_dom_sf"/>
</dbReference>
<dbReference type="GO" id="GO:0005524">
    <property type="term" value="F:ATP binding"/>
    <property type="evidence" value="ECO:0007669"/>
    <property type="project" value="InterPro"/>
</dbReference>
<evidence type="ECO:0000256" key="6">
    <source>
        <dbReference type="PROSITE-ProRule" id="PRU00546"/>
    </source>
</evidence>
<dbReference type="CDD" id="cd06257">
    <property type="entry name" value="DnaJ"/>
    <property type="match status" value="1"/>
</dbReference>
<dbReference type="CDD" id="cd10747">
    <property type="entry name" value="DnaJ_C"/>
    <property type="match status" value="1"/>
</dbReference>
<dbReference type="GO" id="GO:0031072">
    <property type="term" value="F:heat shock protein binding"/>
    <property type="evidence" value="ECO:0007669"/>
    <property type="project" value="InterPro"/>
</dbReference>
<dbReference type="Pfam" id="PF00684">
    <property type="entry name" value="DnaJ_CXXCXGXG"/>
    <property type="match status" value="1"/>
</dbReference>
<dbReference type="PROSITE" id="PS51188">
    <property type="entry name" value="ZF_CR"/>
    <property type="match status" value="1"/>
</dbReference>
<evidence type="ECO:0000313" key="9">
    <source>
        <dbReference type="EMBL" id="KAJ6820869.1"/>
    </source>
</evidence>
<dbReference type="InterPro" id="IPR036869">
    <property type="entry name" value="J_dom_sf"/>
</dbReference>
<evidence type="ECO:0000256" key="3">
    <source>
        <dbReference type="ARBA" id="ARBA00022771"/>
    </source>
</evidence>
<dbReference type="InterPro" id="IPR001305">
    <property type="entry name" value="HSP_DnaJ_Cys-rich_dom"/>
</dbReference>
<dbReference type="PROSITE" id="PS00636">
    <property type="entry name" value="DNAJ_1"/>
    <property type="match status" value="1"/>
</dbReference>
<dbReference type="Gene3D" id="2.60.260.20">
    <property type="entry name" value="Urease metallochaperone UreE, N-terminal domain"/>
    <property type="match status" value="2"/>
</dbReference>
<dbReference type="SMART" id="SM00271">
    <property type="entry name" value="DnaJ"/>
    <property type="match status" value="1"/>
</dbReference>
<dbReference type="Pfam" id="PF01556">
    <property type="entry name" value="DnaJ_C"/>
    <property type="match status" value="1"/>
</dbReference>
<dbReference type="GO" id="GO:0042026">
    <property type="term" value="P:protein refolding"/>
    <property type="evidence" value="ECO:0007669"/>
    <property type="project" value="TreeGrafter"/>
</dbReference>
<keyword evidence="4 6" id="KW-0862">Zinc</keyword>
<dbReference type="PROSITE" id="PS50076">
    <property type="entry name" value="DNAJ_2"/>
    <property type="match status" value="1"/>
</dbReference>
<dbReference type="GO" id="GO:0005783">
    <property type="term" value="C:endoplasmic reticulum"/>
    <property type="evidence" value="ECO:0007669"/>
    <property type="project" value="UniProtKB-ARBA"/>
</dbReference>
<dbReference type="SUPFAM" id="SSF46565">
    <property type="entry name" value="Chaperone J-domain"/>
    <property type="match status" value="1"/>
</dbReference>
<evidence type="ECO:0000313" key="10">
    <source>
        <dbReference type="Proteomes" id="UP001140949"/>
    </source>
</evidence>
<dbReference type="PRINTS" id="PR00625">
    <property type="entry name" value="JDOMAIN"/>
</dbReference>
<keyword evidence="1 6" id="KW-0479">Metal-binding</keyword>
<keyword evidence="3 6" id="KW-0863">Zinc-finger</keyword>
<evidence type="ECO:0000256" key="4">
    <source>
        <dbReference type="ARBA" id="ARBA00022833"/>
    </source>
</evidence>
<dbReference type="PANTHER" id="PTHR43096">
    <property type="entry name" value="DNAJ HOMOLOG 1, MITOCHONDRIAL-RELATED"/>
    <property type="match status" value="1"/>
</dbReference>
<evidence type="ECO:0000259" key="7">
    <source>
        <dbReference type="PROSITE" id="PS50076"/>
    </source>
</evidence>
<dbReference type="SUPFAM" id="SSF49493">
    <property type="entry name" value="HSP40/DnaJ peptide-binding domain"/>
    <property type="match status" value="2"/>
</dbReference>
<keyword evidence="2" id="KW-0677">Repeat</keyword>
<accession>A0AAX6FWN7</accession>
<dbReference type="InterPro" id="IPR002939">
    <property type="entry name" value="DnaJ_C"/>
</dbReference>
<evidence type="ECO:0000256" key="1">
    <source>
        <dbReference type="ARBA" id="ARBA00022723"/>
    </source>
</evidence>
<dbReference type="InterPro" id="IPR008971">
    <property type="entry name" value="HSP40/DnaJ_pept-bd"/>
</dbReference>